<protein>
    <recommendedName>
        <fullName evidence="7">Adenylate kinase</fullName>
    </recommendedName>
</protein>
<dbReference type="InterPro" id="IPR000850">
    <property type="entry name" value="Adenylat/UMP-CMP_kin"/>
</dbReference>
<dbReference type="GO" id="GO:0019205">
    <property type="term" value="F:nucleobase-containing compound kinase activity"/>
    <property type="evidence" value="ECO:0007669"/>
    <property type="project" value="InterPro"/>
</dbReference>
<dbReference type="PANTHER" id="PTHR23359">
    <property type="entry name" value="NUCLEOTIDE KINASE"/>
    <property type="match status" value="1"/>
</dbReference>
<evidence type="ECO:0000256" key="3">
    <source>
        <dbReference type="ARBA" id="ARBA00022741"/>
    </source>
</evidence>
<evidence type="ECO:0000256" key="2">
    <source>
        <dbReference type="ARBA" id="ARBA00022727"/>
    </source>
</evidence>
<accession>A0A1F5NR32</accession>
<dbReference type="GO" id="GO:0009165">
    <property type="term" value="P:nucleotide biosynthetic process"/>
    <property type="evidence" value="ECO:0007669"/>
    <property type="project" value="UniProtKB-KW"/>
</dbReference>
<comment type="caution">
    <text evidence="5">The sequence shown here is derived from an EMBL/GenBank/DDBJ whole genome shotgun (WGS) entry which is preliminary data.</text>
</comment>
<dbReference type="Proteomes" id="UP000176233">
    <property type="component" value="Unassembled WGS sequence"/>
</dbReference>
<gene>
    <name evidence="5" type="ORF">A2660_01670</name>
</gene>
<evidence type="ECO:0000256" key="1">
    <source>
        <dbReference type="ARBA" id="ARBA00022679"/>
    </source>
</evidence>
<evidence type="ECO:0008006" key="7">
    <source>
        <dbReference type="Google" id="ProtNLM"/>
    </source>
</evidence>
<keyword evidence="1" id="KW-0808">Transferase</keyword>
<proteinExistence type="predicted"/>
<keyword evidence="3" id="KW-0547">Nucleotide-binding</keyword>
<dbReference type="InterPro" id="IPR027417">
    <property type="entry name" value="P-loop_NTPase"/>
</dbReference>
<organism evidence="5 6">
    <name type="scientific">Candidatus Doudnabacteria bacterium RIFCSPHIGHO2_01_FULL_45_18</name>
    <dbReference type="NCBI Taxonomy" id="1817823"/>
    <lineage>
        <taxon>Bacteria</taxon>
        <taxon>Candidatus Doudnaibacteriota</taxon>
    </lineage>
</organism>
<dbReference type="EMBL" id="MFEJ01000020">
    <property type="protein sequence ID" value="OGE80137.1"/>
    <property type="molecule type" value="Genomic_DNA"/>
</dbReference>
<keyword evidence="2" id="KW-0545">Nucleotide biosynthesis</keyword>
<reference evidence="5 6" key="1">
    <citation type="journal article" date="2016" name="Nat. Commun.">
        <title>Thousands of microbial genomes shed light on interconnected biogeochemical processes in an aquifer system.</title>
        <authorList>
            <person name="Anantharaman K."/>
            <person name="Brown C.T."/>
            <person name="Hug L.A."/>
            <person name="Sharon I."/>
            <person name="Castelle C.J."/>
            <person name="Probst A.J."/>
            <person name="Thomas B.C."/>
            <person name="Singh A."/>
            <person name="Wilkins M.J."/>
            <person name="Karaoz U."/>
            <person name="Brodie E.L."/>
            <person name="Williams K.H."/>
            <person name="Hubbard S.S."/>
            <person name="Banfield J.F."/>
        </authorList>
    </citation>
    <scope>NUCLEOTIDE SEQUENCE [LARGE SCALE GENOMIC DNA]</scope>
</reference>
<dbReference type="Gene3D" id="3.40.50.300">
    <property type="entry name" value="P-loop containing nucleotide triphosphate hydrolases"/>
    <property type="match status" value="1"/>
</dbReference>
<sequence length="192" mass="22748">MKRLGFDLIILGSPVSGKDTQADLLMSHYELKPVRSGVYLRKLRHNPRYKQAFSQTYDNGLPIPSKIINEFITKSVRNAPKSRNLVFVGTPRLKNEAVLLKKLLDKKKRDFFALYIRLPDQEVKRRSLHRDREKHDLDIKFIKSRIRYHRKEVMETVKYFQKFKKITFINGNQPVFRVARDVQLAINDYSRS</sequence>
<evidence type="ECO:0000313" key="6">
    <source>
        <dbReference type="Proteomes" id="UP000176233"/>
    </source>
</evidence>
<name>A0A1F5NR32_9BACT</name>
<dbReference type="AlphaFoldDB" id="A0A1F5NR32"/>
<dbReference type="GO" id="GO:0005524">
    <property type="term" value="F:ATP binding"/>
    <property type="evidence" value="ECO:0007669"/>
    <property type="project" value="InterPro"/>
</dbReference>
<keyword evidence="4" id="KW-0418">Kinase</keyword>
<evidence type="ECO:0000256" key="4">
    <source>
        <dbReference type="ARBA" id="ARBA00022777"/>
    </source>
</evidence>
<dbReference type="SUPFAM" id="SSF52540">
    <property type="entry name" value="P-loop containing nucleoside triphosphate hydrolases"/>
    <property type="match status" value="1"/>
</dbReference>
<dbReference type="Pfam" id="PF00406">
    <property type="entry name" value="ADK"/>
    <property type="match status" value="1"/>
</dbReference>
<evidence type="ECO:0000313" key="5">
    <source>
        <dbReference type="EMBL" id="OGE80137.1"/>
    </source>
</evidence>